<accession>A0ABU7XPH1</accession>
<keyword evidence="1" id="KW-0732">Signal</keyword>
<feature type="domain" description="Ig-like" evidence="2">
    <location>
        <begin position="434"/>
        <end position="503"/>
    </location>
</feature>
<feature type="domain" description="Ig-like" evidence="2">
    <location>
        <begin position="350"/>
        <end position="428"/>
    </location>
</feature>
<organism evidence="3 4">
    <name type="scientific">Flavivirga spongiicola</name>
    <dbReference type="NCBI Taxonomy" id="421621"/>
    <lineage>
        <taxon>Bacteria</taxon>
        <taxon>Pseudomonadati</taxon>
        <taxon>Bacteroidota</taxon>
        <taxon>Flavobacteriia</taxon>
        <taxon>Flavobacteriales</taxon>
        <taxon>Flavobacteriaceae</taxon>
        <taxon>Flavivirga</taxon>
    </lineage>
</organism>
<dbReference type="Pfam" id="PF19081">
    <property type="entry name" value="Ig_7"/>
    <property type="match status" value="2"/>
</dbReference>
<evidence type="ECO:0000313" key="3">
    <source>
        <dbReference type="EMBL" id="MEF3832389.1"/>
    </source>
</evidence>
<keyword evidence="4" id="KW-1185">Reference proteome</keyword>
<name>A0ABU7XPH1_9FLAO</name>
<dbReference type="EMBL" id="JAODOP010000004">
    <property type="protein sequence ID" value="MEF3832389.1"/>
    <property type="molecule type" value="Genomic_DNA"/>
</dbReference>
<dbReference type="Gene3D" id="2.60.120.200">
    <property type="match status" value="1"/>
</dbReference>
<evidence type="ECO:0000256" key="1">
    <source>
        <dbReference type="SAM" id="SignalP"/>
    </source>
</evidence>
<dbReference type="SUPFAM" id="SSF49899">
    <property type="entry name" value="Concanavalin A-like lectins/glucanases"/>
    <property type="match status" value="1"/>
</dbReference>
<dbReference type="InterPro" id="IPR044023">
    <property type="entry name" value="Ig_7"/>
</dbReference>
<dbReference type="InterPro" id="IPR013320">
    <property type="entry name" value="ConA-like_dom_sf"/>
</dbReference>
<dbReference type="Pfam" id="PF13585">
    <property type="entry name" value="CHU_C"/>
    <property type="match status" value="1"/>
</dbReference>
<dbReference type="RefSeq" id="WP_303304770.1">
    <property type="nucleotide sequence ID" value="NZ_JAODOP010000004.1"/>
</dbReference>
<dbReference type="InterPro" id="IPR026341">
    <property type="entry name" value="T9SS_type_B"/>
</dbReference>
<protein>
    <submittedName>
        <fullName evidence="3">T9SS type B sorting domain-containing protein</fullName>
    </submittedName>
</protein>
<evidence type="ECO:0000313" key="4">
    <source>
        <dbReference type="Proteomes" id="UP001337305"/>
    </source>
</evidence>
<dbReference type="NCBIfam" id="TIGR04131">
    <property type="entry name" value="Bac_Flav_CTERM"/>
    <property type="match status" value="1"/>
</dbReference>
<proteinExistence type="predicted"/>
<sequence>MKLIFSKLILLVIFQSYSQTIDNHFFFLNNSLMESDPVTYAPGSKLLYSVDYNEGANSGYPNASGNYYSSNISMNPFCSSARKTVYNFRQKTGLKYFGSASNFDSYTITIIIKFNNVIPNTYYRVIDFSSGGSDNGIYAYGNNLNFYPTGNVATNVFSGGNFTFLTLTRDATTNVIEVYVNDNLVTSYTDTNNYYTFSNGNVVFARDNIPPSPAPNEDTNGQIAYIHVTNTKSSAAEVKDVYDNICSLIPPNIDAVNDTEPDANWKVGGTVLNIFDNDERENATLNPSDITMSVVSPDPTGNITLNPDGSVDLTPNALTGTYTLSYRICDNAYPSICDTATVTVTLLPIPQIVNTTGTLICDSGTATLNATASAGTINWYSTTTGGFSLGTGTSLTSPLLTNTTTYYVDATDNWRVTETRTPITVTVQKTPLPIAITPQTFCDIDNATISNLTISGTDIQWYAAATGGTPIATTDILATTTYYATQTLNTCESSSRLPVDVIVYESVVLPTIIPDLFECDTNVSGSDTDGLSTFDLTSNETILLNGKTSANFVFSYFEDAAHTISIATPNAFVNNITNGQPIFVRIENITDNSCYTDALFNLIVHPKPIITSIVDLRQCDDDANGFAPFNLTEANVLISTNHLNEVFTYYNTLSEANSGLVANQITNFTAYTNIIPLSDVVYARVETVNDCYRVAQINITVGVSQIPISFTTLQYYECDNKITDNDNTNGIATFDFSDAKSQIEALFPGGVTVTFYNNEADALAELNAIPDLTNHRNEGYPNTQNIYVRVDSDAVNACLGLGHHVTLHVDPLPIKQTITSYILCSDTNEATFDLSIKASEVIGAQIRSILVTYHESEQDAINNISIVNPTSYTSTSKTIYVRAQFDDNANGMLDIRECVNTDMTFELKVNSNPVLVVPDPIRICSEQVSIVYDLTIRANQIINNDSSITLEYFESVADITNNIPIVTPDSYLNTQLDRDIIVVATGTNGCTSRTTLSLKTILYTNLNQNPLPIEECEIDNNGFDNFDTRRREVDILNGLNTADFTFTYYEQEADAIAGNNNAIQSPGNFLNTVINTQTIYARVLPITNECFIVVPIALIVNPVPEIAIEEEYVICLNAASQSIQPELSTFLPNPPIDTLLNITEYSFQWYNGSEAEVTADPSSVIITGAIDAIYTPQVAGDYTVIATNRTTGCTIPASTKVVGSYPPESITVELGSDAFSRNNILDITVVGNGEYEYKLDTTDWQREPRFEMVRGGERIIYVRDIYNCNEIITMQIIIDYPKYFTPNGDGTNDTWNIRGIANQPNAKIYIYDRYGKLLKQLRPTSPGWDGTFNGTLMPTNGYWFTVEYTEPRGNTIKIFKAHFTLKRR</sequence>
<feature type="chain" id="PRO_5046198109" evidence="1">
    <location>
        <begin position="19"/>
        <end position="1368"/>
    </location>
</feature>
<evidence type="ECO:0000259" key="2">
    <source>
        <dbReference type="Pfam" id="PF19081"/>
    </source>
</evidence>
<comment type="caution">
    <text evidence="3">The sequence shown here is derived from an EMBL/GenBank/DDBJ whole genome shotgun (WGS) entry which is preliminary data.</text>
</comment>
<feature type="signal peptide" evidence="1">
    <location>
        <begin position="1"/>
        <end position="18"/>
    </location>
</feature>
<dbReference type="Proteomes" id="UP001337305">
    <property type="component" value="Unassembled WGS sequence"/>
</dbReference>
<gene>
    <name evidence="3" type="ORF">N1F79_04555</name>
</gene>
<reference evidence="3 4" key="1">
    <citation type="submission" date="2022-09" db="EMBL/GenBank/DDBJ databases">
        <title>Genome sequencing of Flavivirga sp. MEBiC05379.</title>
        <authorList>
            <person name="Oh H.-M."/>
            <person name="Kwon K.K."/>
            <person name="Park M.J."/>
            <person name="Yang S.-H."/>
        </authorList>
    </citation>
    <scope>NUCLEOTIDE SEQUENCE [LARGE SCALE GENOMIC DNA]</scope>
    <source>
        <strain evidence="3 4">MEBiC05379</strain>
    </source>
</reference>